<evidence type="ECO:0000256" key="8">
    <source>
        <dbReference type="ARBA" id="ARBA00022857"/>
    </source>
</evidence>
<evidence type="ECO:0000256" key="3">
    <source>
        <dbReference type="ARBA" id="ARBA00013036"/>
    </source>
</evidence>
<keyword evidence="7 11" id="KW-0274">FAD</keyword>
<dbReference type="EC" id="4.2.3.5" evidence="3 11"/>
<dbReference type="Proteomes" id="UP000019365">
    <property type="component" value="Unassembled WGS sequence"/>
</dbReference>
<evidence type="ECO:0000256" key="5">
    <source>
        <dbReference type="ARBA" id="ARBA00022630"/>
    </source>
</evidence>
<dbReference type="SUPFAM" id="SSF103263">
    <property type="entry name" value="Chorismate synthase, AroC"/>
    <property type="match status" value="1"/>
</dbReference>
<comment type="catalytic activity">
    <reaction evidence="11">
        <text>5-O-(1-carboxyvinyl)-3-phosphoshikimate = chorismate + phosphate</text>
        <dbReference type="Rhea" id="RHEA:21020"/>
        <dbReference type="ChEBI" id="CHEBI:29748"/>
        <dbReference type="ChEBI" id="CHEBI:43474"/>
        <dbReference type="ChEBI" id="CHEBI:57701"/>
        <dbReference type="EC" id="4.2.3.5"/>
    </reaction>
</comment>
<keyword evidence="4 11" id="KW-0028">Amino-acid biosynthesis</keyword>
<dbReference type="UniPathway" id="UPA00053">
    <property type="reaction ID" value="UER00090"/>
</dbReference>
<organism evidence="12 13">
    <name type="scientific">Ruminococcus flavefaciens 007c</name>
    <dbReference type="NCBI Taxonomy" id="1341157"/>
    <lineage>
        <taxon>Bacteria</taxon>
        <taxon>Bacillati</taxon>
        <taxon>Bacillota</taxon>
        <taxon>Clostridia</taxon>
        <taxon>Eubacteriales</taxon>
        <taxon>Oscillospiraceae</taxon>
        <taxon>Ruminococcus</taxon>
    </lineage>
</organism>
<evidence type="ECO:0000256" key="1">
    <source>
        <dbReference type="ARBA" id="ARBA00005044"/>
    </source>
</evidence>
<dbReference type="EMBL" id="ATAX01000008">
    <property type="protein sequence ID" value="EWM54796.1"/>
    <property type="molecule type" value="Genomic_DNA"/>
</dbReference>
<dbReference type="GO" id="GO:0004107">
    <property type="term" value="F:chorismate synthase activity"/>
    <property type="evidence" value="ECO:0007669"/>
    <property type="project" value="UniProtKB-UniRule"/>
</dbReference>
<dbReference type="eggNOG" id="COG0082">
    <property type="taxonomic scope" value="Bacteria"/>
</dbReference>
<comment type="similarity">
    <text evidence="2 11">Belongs to the chorismate synthase family.</text>
</comment>
<keyword evidence="10 11" id="KW-0456">Lyase</keyword>
<accession>W7UHW6</accession>
<dbReference type="AlphaFoldDB" id="W7UHW6"/>
<keyword evidence="13" id="KW-1185">Reference proteome</keyword>
<dbReference type="NCBIfam" id="NF003793">
    <property type="entry name" value="PRK05382.1"/>
    <property type="match status" value="1"/>
</dbReference>
<evidence type="ECO:0000313" key="12">
    <source>
        <dbReference type="EMBL" id="EWM54796.1"/>
    </source>
</evidence>
<feature type="binding site" evidence="11">
    <location>
        <position position="285"/>
    </location>
    <ligand>
        <name>FMN</name>
        <dbReference type="ChEBI" id="CHEBI:58210"/>
    </ligand>
</feature>
<comment type="subunit">
    <text evidence="11">Homotetramer.</text>
</comment>
<proteinExistence type="inferred from homology"/>
<comment type="caution">
    <text evidence="12">The sequence shown here is derived from an EMBL/GenBank/DDBJ whole genome shotgun (WGS) entry which is preliminary data.</text>
</comment>
<keyword evidence="5 11" id="KW-0285">Flavoprotein</keyword>
<evidence type="ECO:0000256" key="7">
    <source>
        <dbReference type="ARBA" id="ARBA00022827"/>
    </source>
</evidence>
<feature type="binding site" evidence="11">
    <location>
        <begin position="124"/>
        <end position="126"/>
    </location>
    <ligand>
        <name>FMN</name>
        <dbReference type="ChEBI" id="CHEBI:58210"/>
    </ligand>
</feature>
<comment type="function">
    <text evidence="11">Catalyzes the anti-1,4-elimination of the C-3 phosphate and the C-6 proR hydrogen from 5-enolpyruvylshikimate-3-phosphate (EPSP) to yield chorismate, which is the branch point compound that serves as the starting substrate for the three terminal pathways of aromatic amino acid biosynthesis. This reaction introduces a second double bond into the aromatic ring system.</text>
</comment>
<dbReference type="GO" id="GO:0009073">
    <property type="term" value="P:aromatic amino acid family biosynthetic process"/>
    <property type="evidence" value="ECO:0007669"/>
    <property type="project" value="UniProtKB-KW"/>
</dbReference>
<evidence type="ECO:0000256" key="2">
    <source>
        <dbReference type="ARBA" id="ARBA00008014"/>
    </source>
</evidence>
<gene>
    <name evidence="11" type="primary">aroC</name>
    <name evidence="12" type="ORF">RF007C_10690</name>
</gene>
<dbReference type="PROSITE" id="PS00788">
    <property type="entry name" value="CHORISMATE_SYNTHASE_2"/>
    <property type="match status" value="1"/>
</dbReference>
<dbReference type="GO" id="GO:0009423">
    <property type="term" value="P:chorismate biosynthetic process"/>
    <property type="evidence" value="ECO:0007669"/>
    <property type="project" value="UniProtKB-UniRule"/>
</dbReference>
<dbReference type="GO" id="GO:0008652">
    <property type="term" value="P:amino acid biosynthetic process"/>
    <property type="evidence" value="ECO:0007669"/>
    <property type="project" value="UniProtKB-KW"/>
</dbReference>
<feature type="binding site" evidence="11">
    <location>
        <position position="47"/>
    </location>
    <ligand>
        <name>NADP(+)</name>
        <dbReference type="ChEBI" id="CHEBI:58349"/>
    </ligand>
</feature>
<evidence type="ECO:0000256" key="6">
    <source>
        <dbReference type="ARBA" id="ARBA00022643"/>
    </source>
</evidence>
<dbReference type="HAMAP" id="MF_00300">
    <property type="entry name" value="Chorismate_synth"/>
    <property type="match status" value="1"/>
</dbReference>
<dbReference type="InterPro" id="IPR035904">
    <property type="entry name" value="Chorismate_synth_AroC_sf"/>
</dbReference>
<feature type="binding site" evidence="11">
    <location>
        <position position="327"/>
    </location>
    <ligand>
        <name>FMN</name>
        <dbReference type="ChEBI" id="CHEBI:58210"/>
    </ligand>
</feature>
<evidence type="ECO:0000256" key="9">
    <source>
        <dbReference type="ARBA" id="ARBA00023141"/>
    </source>
</evidence>
<comment type="cofactor">
    <cofactor evidence="11">
        <name>FMNH2</name>
        <dbReference type="ChEBI" id="CHEBI:57618"/>
    </cofactor>
    <text evidence="11">Reduced FMN (FMNH(2)).</text>
</comment>
<reference evidence="12 13" key="1">
    <citation type="journal article" date="2014" name="PLoS ONE">
        <title>Rumen cellulosomics: divergent fiber-degrading strategies revealed by comparative genome-wide analysis of six ruminococcal strains.</title>
        <authorList>
            <person name="Dassa B."/>
            <person name="Borovok I."/>
            <person name="Ruimy-Israeli V."/>
            <person name="Lamed R."/>
            <person name="Flint H.J."/>
            <person name="Duncan S.H."/>
            <person name="Henrissat B."/>
            <person name="Coutinho P."/>
            <person name="Morrison M."/>
            <person name="Mosoni P."/>
            <person name="Yeoman C.J."/>
            <person name="White B.A."/>
            <person name="Bayer E.A."/>
        </authorList>
    </citation>
    <scope>NUCLEOTIDE SEQUENCE [LARGE SCALE GENOMIC DNA]</scope>
    <source>
        <strain evidence="12 13">007c</strain>
    </source>
</reference>
<evidence type="ECO:0000313" key="13">
    <source>
        <dbReference type="Proteomes" id="UP000019365"/>
    </source>
</evidence>
<dbReference type="PANTHER" id="PTHR21085:SF0">
    <property type="entry name" value="CHORISMATE SYNTHASE"/>
    <property type="match status" value="1"/>
</dbReference>
<dbReference type="Gene3D" id="3.60.150.10">
    <property type="entry name" value="Chorismate synthase AroC"/>
    <property type="match status" value="1"/>
</dbReference>
<sequence>MKNTFGSSVSVTVFGESHGTAIGAVLDGIAPGIPVDEEFIAHQMKLRQSVNALSTARREADEVRIVSGVWNGRTTGTPLTFIIENQDTRSKDYGELAYKARPGHADFSAQMKYHGYQDFRGGGHFSGRITAGVVAAGAVAISALRSKGITIATHILSCGGVFDRSFNNIAEDAEKLNNTDFAVLDNDKAEAMKAAITAAKENGDSVGGRLETIVTGLPAGVGEPWFDSLESVLAHAVFGIPAIKGLEFGAGFAAADMLGSQCNDCFRSEDGSITAATNNNGGILGGISTGLPLLFRTAVKPTPSIYKEQPTIDINSMKNTTLQIKGRHDPAIVHRARVVIDSITALVLCDQLAMRFGTDWLAEEK</sequence>
<dbReference type="PATRIC" id="fig|1341157.4.peg.412"/>
<evidence type="ECO:0000256" key="4">
    <source>
        <dbReference type="ARBA" id="ARBA00022605"/>
    </source>
</evidence>
<comment type="caution">
    <text evidence="11">Lacks conserved residue(s) required for the propagation of feature annotation.</text>
</comment>
<dbReference type="InterPro" id="IPR000453">
    <property type="entry name" value="Chorismate_synth"/>
</dbReference>
<name>W7UHW6_RUMFL</name>
<dbReference type="InterPro" id="IPR020541">
    <property type="entry name" value="Chorismate_synthase_CS"/>
</dbReference>
<protein>
    <recommendedName>
        <fullName evidence="3 11">Chorismate synthase</fullName>
        <shortName evidence="11">CS</shortName>
        <ecNumber evidence="3 11">4.2.3.5</ecNumber>
    </recommendedName>
    <alternativeName>
        <fullName evidence="11">5-enolpyruvylshikimate-3-phosphate phospholyase</fullName>
    </alternativeName>
</protein>
<keyword evidence="8 11" id="KW-0521">NADP</keyword>
<keyword evidence="6 11" id="KW-0288">FMN</keyword>
<dbReference type="OrthoDB" id="9771806at2"/>
<keyword evidence="9 11" id="KW-0057">Aromatic amino acid biosynthesis</keyword>
<evidence type="ECO:0000256" key="11">
    <source>
        <dbReference type="HAMAP-Rule" id="MF_00300"/>
    </source>
</evidence>
<evidence type="ECO:0000256" key="10">
    <source>
        <dbReference type="ARBA" id="ARBA00023239"/>
    </source>
</evidence>
<dbReference type="GO" id="GO:0005829">
    <property type="term" value="C:cytosol"/>
    <property type="evidence" value="ECO:0007669"/>
    <property type="project" value="TreeGrafter"/>
</dbReference>
<dbReference type="GO" id="GO:0010181">
    <property type="term" value="F:FMN binding"/>
    <property type="evidence" value="ECO:0007669"/>
    <property type="project" value="TreeGrafter"/>
</dbReference>
<dbReference type="PIRSF" id="PIRSF001456">
    <property type="entry name" value="Chorismate_synth"/>
    <property type="match status" value="1"/>
</dbReference>
<dbReference type="RefSeq" id="WP_037296774.1">
    <property type="nucleotide sequence ID" value="NZ_ATAX01000008.1"/>
</dbReference>
<dbReference type="CDD" id="cd07304">
    <property type="entry name" value="Chorismate_synthase"/>
    <property type="match status" value="1"/>
</dbReference>
<dbReference type="NCBIfam" id="TIGR00033">
    <property type="entry name" value="aroC"/>
    <property type="match status" value="1"/>
</dbReference>
<feature type="binding site" evidence="11">
    <location>
        <begin position="300"/>
        <end position="304"/>
    </location>
    <ligand>
        <name>FMN</name>
        <dbReference type="ChEBI" id="CHEBI:58210"/>
    </ligand>
</feature>
<comment type="pathway">
    <text evidence="1 11">Metabolic intermediate biosynthesis; chorismate biosynthesis; chorismate from D-erythrose 4-phosphate and phosphoenolpyruvate: step 7/7.</text>
</comment>
<dbReference type="PANTHER" id="PTHR21085">
    <property type="entry name" value="CHORISMATE SYNTHASE"/>
    <property type="match status" value="1"/>
</dbReference>
<dbReference type="Pfam" id="PF01264">
    <property type="entry name" value="Chorismate_synt"/>
    <property type="match status" value="1"/>
</dbReference>